<dbReference type="GO" id="GO:0005853">
    <property type="term" value="C:eukaryotic translation elongation factor 1 complex"/>
    <property type="evidence" value="ECO:0007669"/>
    <property type="project" value="InterPro"/>
</dbReference>
<evidence type="ECO:0000313" key="8">
    <source>
        <dbReference type="EMBL" id="CEK59148.1"/>
    </source>
</evidence>
<evidence type="ECO:0000256" key="4">
    <source>
        <dbReference type="RuleBase" id="RU003791"/>
    </source>
</evidence>
<reference evidence="8" key="1">
    <citation type="submission" date="2014-12" db="EMBL/GenBank/DDBJ databases">
        <title>Insight into the proteome of Arion vulgaris.</title>
        <authorList>
            <person name="Aradska J."/>
            <person name="Bulat T."/>
            <person name="Smidak R."/>
            <person name="Sarate P."/>
            <person name="Gangsoo J."/>
            <person name="Sialana F."/>
            <person name="Bilban M."/>
            <person name="Lubec G."/>
        </authorList>
    </citation>
    <scope>NUCLEOTIDE SEQUENCE</scope>
    <source>
        <tissue evidence="8">Skin</tissue>
    </source>
</reference>
<dbReference type="InterPro" id="IPR018940">
    <property type="entry name" value="EF-1_beta_acid_region_euk"/>
</dbReference>
<dbReference type="EMBL" id="HACG01012283">
    <property type="protein sequence ID" value="CEK59148.1"/>
    <property type="molecule type" value="Transcribed_RNA"/>
</dbReference>
<dbReference type="PROSITE" id="PS00825">
    <property type="entry name" value="EF1BD_2"/>
    <property type="match status" value="1"/>
</dbReference>
<feature type="coiled-coil region" evidence="5">
    <location>
        <begin position="233"/>
        <end position="260"/>
    </location>
</feature>
<dbReference type="Gene3D" id="3.30.70.60">
    <property type="match status" value="1"/>
</dbReference>
<comment type="similarity">
    <text evidence="1 4">Belongs to the EF-1-beta/EF-1-delta family.</text>
</comment>
<dbReference type="InterPro" id="IPR036219">
    <property type="entry name" value="eEF-1beta-like_sf"/>
</dbReference>
<dbReference type="AlphaFoldDB" id="A0A0B6YSE3"/>
<evidence type="ECO:0000259" key="7">
    <source>
        <dbReference type="SMART" id="SM00888"/>
    </source>
</evidence>
<dbReference type="InterPro" id="IPR014717">
    <property type="entry name" value="Transl_elong_EF1B/ribsomal_bS6"/>
</dbReference>
<dbReference type="SMART" id="SM00888">
    <property type="entry name" value="EF1_GNE"/>
    <property type="match status" value="1"/>
</dbReference>
<dbReference type="GO" id="GO:0005085">
    <property type="term" value="F:guanyl-nucleotide exchange factor activity"/>
    <property type="evidence" value="ECO:0007669"/>
    <property type="project" value="TreeGrafter"/>
</dbReference>
<organism evidence="8">
    <name type="scientific">Arion vulgaris</name>
    <dbReference type="NCBI Taxonomy" id="1028688"/>
    <lineage>
        <taxon>Eukaryota</taxon>
        <taxon>Metazoa</taxon>
        <taxon>Spiralia</taxon>
        <taxon>Lophotrochozoa</taxon>
        <taxon>Mollusca</taxon>
        <taxon>Gastropoda</taxon>
        <taxon>Heterobranchia</taxon>
        <taxon>Euthyneura</taxon>
        <taxon>Panpulmonata</taxon>
        <taxon>Eupulmonata</taxon>
        <taxon>Stylommatophora</taxon>
        <taxon>Helicina</taxon>
        <taxon>Arionoidea</taxon>
        <taxon>Arionidae</taxon>
        <taxon>Arion</taxon>
    </lineage>
</organism>
<feature type="domain" description="Translation elongation factor EF1B beta/delta subunit guanine nucleotide exchange" evidence="7">
    <location>
        <begin position="179"/>
        <end position="266"/>
    </location>
</feature>
<dbReference type="InterPro" id="IPR049720">
    <property type="entry name" value="EF1B_bsu/dsu"/>
</dbReference>
<dbReference type="SUPFAM" id="SSF54984">
    <property type="entry name" value="eEF-1beta-like"/>
    <property type="match status" value="1"/>
</dbReference>
<keyword evidence="3 4" id="KW-0648">Protein biosynthesis</keyword>
<feature type="compositionally biased region" description="Acidic residues" evidence="6">
    <location>
        <begin position="138"/>
        <end position="149"/>
    </location>
</feature>
<dbReference type="PANTHER" id="PTHR11595:SF26">
    <property type="entry name" value="ELONGATION FACTOR 1-DELTA"/>
    <property type="match status" value="1"/>
</dbReference>
<accession>A0A0B6YSE3</accession>
<feature type="region of interest" description="Disordered" evidence="6">
    <location>
        <begin position="112"/>
        <end position="149"/>
    </location>
</feature>
<dbReference type="GO" id="GO:0005829">
    <property type="term" value="C:cytosol"/>
    <property type="evidence" value="ECO:0007669"/>
    <property type="project" value="TreeGrafter"/>
</dbReference>
<gene>
    <name evidence="8" type="primary">ORF35318</name>
</gene>
<proteinExistence type="inferred from homology"/>
<sequence>MANALLLENVWLNQHKFEDAERAYRQAHVGTTNTEHHSHCSGQKTSCSLAGEIAQVRQDIKNVLDKPVAAVVGDGGDASVYKRLEHLEKESKELKKIVEELRALVLGGQVPVKEAPPVSNSAPSKPQPQPVPQKPAADDDDDDDCDLFGSDDEEAKALKEKRLKEYAEKKAKKPVLIAKSSVVLDVKPWDDETDMVEMEKRVRSIQQDGLVWGASKLVAVGYGIQKLTIICVVEDDKVSIEDLNEKIAEENEDLVQSVDVAAFNKI</sequence>
<evidence type="ECO:0000256" key="6">
    <source>
        <dbReference type="SAM" id="MobiDB-lite"/>
    </source>
</evidence>
<protein>
    <recommendedName>
        <fullName evidence="7">Translation elongation factor EF1B beta/delta subunit guanine nucleotide exchange domain-containing protein</fullName>
    </recommendedName>
</protein>
<evidence type="ECO:0000256" key="3">
    <source>
        <dbReference type="ARBA" id="ARBA00022917"/>
    </source>
</evidence>
<dbReference type="Pfam" id="PF10587">
    <property type="entry name" value="EF-1_beta_acid"/>
    <property type="match status" value="1"/>
</dbReference>
<dbReference type="FunFam" id="3.30.70.60:FF:000001">
    <property type="entry name" value="Elongation factor 1-beta 1 like"/>
    <property type="match status" value="1"/>
</dbReference>
<dbReference type="CDD" id="cd00292">
    <property type="entry name" value="EF1B"/>
    <property type="match status" value="1"/>
</dbReference>
<dbReference type="PANTHER" id="PTHR11595">
    <property type="entry name" value="EF-HAND AND COILED-COIL DOMAIN-CONTAINING FAMILY MEMBER"/>
    <property type="match status" value="1"/>
</dbReference>
<keyword evidence="5" id="KW-0175">Coiled coil</keyword>
<evidence type="ECO:0000256" key="1">
    <source>
        <dbReference type="ARBA" id="ARBA00007411"/>
    </source>
</evidence>
<evidence type="ECO:0000256" key="5">
    <source>
        <dbReference type="SAM" id="Coils"/>
    </source>
</evidence>
<dbReference type="GO" id="GO:0003746">
    <property type="term" value="F:translation elongation factor activity"/>
    <property type="evidence" value="ECO:0007669"/>
    <property type="project" value="UniProtKB-KW"/>
</dbReference>
<keyword evidence="2 4" id="KW-0251">Elongation factor</keyword>
<dbReference type="InterPro" id="IPR001326">
    <property type="entry name" value="Transl_elong_EF1B_B/D_CS"/>
</dbReference>
<dbReference type="InterPro" id="IPR014038">
    <property type="entry name" value="EF1B_bsu/dsu_GNE"/>
</dbReference>
<name>A0A0B6YSE3_9EUPU</name>
<evidence type="ECO:0000256" key="2">
    <source>
        <dbReference type="ARBA" id="ARBA00022768"/>
    </source>
</evidence>
<dbReference type="Pfam" id="PF00736">
    <property type="entry name" value="EF1_GNE"/>
    <property type="match status" value="1"/>
</dbReference>